<feature type="transmembrane region" description="Helical" evidence="11">
    <location>
        <begin position="123"/>
        <end position="147"/>
    </location>
</feature>
<name>A0A1G7IJN6_9RHOB</name>
<keyword evidence="7 11" id="KW-1133">Transmembrane helix</keyword>
<dbReference type="AlphaFoldDB" id="A0A1G7IJN6"/>
<evidence type="ECO:0000256" key="8">
    <source>
        <dbReference type="ARBA" id="ARBA00023136"/>
    </source>
</evidence>
<evidence type="ECO:0000256" key="9">
    <source>
        <dbReference type="ARBA" id="ARBA00037216"/>
    </source>
</evidence>
<sequence>MAEISAAARDRTPMAGTRSPARRRMRDLRAMPGFSAVAWACIVALYLPIVVLVVFSFNDNRSVVRWTEFSWRWYEAAFANEAIRGAAWTSLKIAAVATLGATVAATMAALATTRGPRFRGRALALGIVNQPLVIPEIVTAIATLSLFSLIKRLTGVNGIGYLMLAHTAFCIPFAFMPVRARLEDMTLTLEQAAADLYATPWRTFRLVTLPLLAPGILAGAMLAFVVSLDDVIITLMIAGPGETTLPIYILGAIRRGITPEINAVSTILVGVSVLLVLLLFWVQRQMRK</sequence>
<dbReference type="PANTHER" id="PTHR43848:SF5">
    <property type="entry name" value="SPERMIDINE_PUTRESCINE TRANSPORT SYSTEM PERMEASE PROTEIN POTC"/>
    <property type="match status" value="1"/>
</dbReference>
<dbReference type="InterPro" id="IPR035906">
    <property type="entry name" value="MetI-like_sf"/>
</dbReference>
<feature type="transmembrane region" description="Helical" evidence="11">
    <location>
        <begin position="33"/>
        <end position="57"/>
    </location>
</feature>
<evidence type="ECO:0000256" key="5">
    <source>
        <dbReference type="ARBA" id="ARBA00022519"/>
    </source>
</evidence>
<evidence type="ECO:0000256" key="2">
    <source>
        <dbReference type="ARBA" id="ARBA00007069"/>
    </source>
</evidence>
<evidence type="ECO:0000256" key="12">
    <source>
        <dbReference type="SAM" id="MobiDB-lite"/>
    </source>
</evidence>
<dbReference type="Gene3D" id="1.10.3720.10">
    <property type="entry name" value="MetI-like"/>
    <property type="match status" value="1"/>
</dbReference>
<evidence type="ECO:0000256" key="4">
    <source>
        <dbReference type="ARBA" id="ARBA00022475"/>
    </source>
</evidence>
<comment type="subcellular location">
    <subcellularLocation>
        <location evidence="1">Cell inner membrane</location>
        <topology evidence="1">Multi-pass membrane protein</topology>
    </subcellularLocation>
    <subcellularLocation>
        <location evidence="11">Cell membrane</location>
        <topology evidence="11">Multi-pass membrane protein</topology>
    </subcellularLocation>
</comment>
<evidence type="ECO:0000256" key="7">
    <source>
        <dbReference type="ARBA" id="ARBA00022989"/>
    </source>
</evidence>
<evidence type="ECO:0000313" key="14">
    <source>
        <dbReference type="EMBL" id="SDF12509.1"/>
    </source>
</evidence>
<feature type="transmembrane region" description="Helical" evidence="11">
    <location>
        <begin position="159"/>
        <end position="178"/>
    </location>
</feature>
<organism evidence="14 15">
    <name type="scientific">Limimaricola pyoseonensis</name>
    <dbReference type="NCBI Taxonomy" id="521013"/>
    <lineage>
        <taxon>Bacteria</taxon>
        <taxon>Pseudomonadati</taxon>
        <taxon>Pseudomonadota</taxon>
        <taxon>Alphaproteobacteria</taxon>
        <taxon>Rhodobacterales</taxon>
        <taxon>Paracoccaceae</taxon>
        <taxon>Limimaricola</taxon>
    </lineage>
</organism>
<keyword evidence="6 11" id="KW-0812">Transmembrane</keyword>
<feature type="transmembrane region" description="Helical" evidence="11">
    <location>
        <begin position="263"/>
        <end position="282"/>
    </location>
</feature>
<dbReference type="Pfam" id="PF00528">
    <property type="entry name" value="BPD_transp_1"/>
    <property type="match status" value="1"/>
</dbReference>
<keyword evidence="4" id="KW-1003">Cell membrane</keyword>
<dbReference type="Proteomes" id="UP000198922">
    <property type="component" value="Unassembled WGS sequence"/>
</dbReference>
<keyword evidence="5" id="KW-0997">Cell inner membrane</keyword>
<dbReference type="EMBL" id="FNAT01000007">
    <property type="protein sequence ID" value="SDF12509.1"/>
    <property type="molecule type" value="Genomic_DNA"/>
</dbReference>
<feature type="transmembrane region" description="Helical" evidence="11">
    <location>
        <begin position="206"/>
        <end position="225"/>
    </location>
</feature>
<dbReference type="STRING" id="521013.SAMN04488567_3481"/>
<evidence type="ECO:0000256" key="11">
    <source>
        <dbReference type="RuleBase" id="RU363032"/>
    </source>
</evidence>
<dbReference type="GO" id="GO:0005886">
    <property type="term" value="C:plasma membrane"/>
    <property type="evidence" value="ECO:0007669"/>
    <property type="project" value="UniProtKB-SubCell"/>
</dbReference>
<evidence type="ECO:0000313" key="15">
    <source>
        <dbReference type="Proteomes" id="UP000198922"/>
    </source>
</evidence>
<keyword evidence="15" id="KW-1185">Reference proteome</keyword>
<keyword evidence="8 11" id="KW-0472">Membrane</keyword>
<evidence type="ECO:0000256" key="10">
    <source>
        <dbReference type="ARBA" id="ARBA00039580"/>
    </source>
</evidence>
<accession>A0A1G7IJN6</accession>
<feature type="transmembrane region" description="Helical" evidence="11">
    <location>
        <begin position="231"/>
        <end position="251"/>
    </location>
</feature>
<dbReference type="PANTHER" id="PTHR43848">
    <property type="entry name" value="PUTRESCINE TRANSPORT SYSTEM PERMEASE PROTEIN POTI"/>
    <property type="match status" value="1"/>
</dbReference>
<proteinExistence type="inferred from homology"/>
<keyword evidence="3 11" id="KW-0813">Transport</keyword>
<feature type="transmembrane region" description="Helical" evidence="11">
    <location>
        <begin position="93"/>
        <end position="111"/>
    </location>
</feature>
<feature type="region of interest" description="Disordered" evidence="12">
    <location>
        <begin position="1"/>
        <end position="20"/>
    </location>
</feature>
<dbReference type="CDD" id="cd06261">
    <property type="entry name" value="TM_PBP2"/>
    <property type="match status" value="1"/>
</dbReference>
<comment type="function">
    <text evidence="9">Required for the activity of the bacterial periplasmic transport system of putrescine and spermidine.</text>
</comment>
<dbReference type="InterPro" id="IPR000515">
    <property type="entry name" value="MetI-like"/>
</dbReference>
<feature type="domain" description="ABC transmembrane type-1" evidence="13">
    <location>
        <begin position="87"/>
        <end position="279"/>
    </location>
</feature>
<dbReference type="SUPFAM" id="SSF161098">
    <property type="entry name" value="MetI-like"/>
    <property type="match status" value="1"/>
</dbReference>
<comment type="similarity">
    <text evidence="2">Belongs to the binding-protein-dependent transport system permease family. CysTW subfamily.</text>
</comment>
<dbReference type="InterPro" id="IPR051789">
    <property type="entry name" value="Bact_Polyamine_Transport"/>
</dbReference>
<evidence type="ECO:0000259" key="13">
    <source>
        <dbReference type="PROSITE" id="PS50928"/>
    </source>
</evidence>
<reference evidence="15" key="1">
    <citation type="submission" date="2016-10" db="EMBL/GenBank/DDBJ databases">
        <authorList>
            <person name="Varghese N."/>
            <person name="Submissions S."/>
        </authorList>
    </citation>
    <scope>NUCLEOTIDE SEQUENCE [LARGE SCALE GENOMIC DNA]</scope>
    <source>
        <strain evidence="15">DSM 21424</strain>
    </source>
</reference>
<dbReference type="GO" id="GO:0055085">
    <property type="term" value="P:transmembrane transport"/>
    <property type="evidence" value="ECO:0007669"/>
    <property type="project" value="InterPro"/>
</dbReference>
<evidence type="ECO:0000256" key="6">
    <source>
        <dbReference type="ARBA" id="ARBA00022692"/>
    </source>
</evidence>
<protein>
    <recommendedName>
        <fullName evidence="10">Spermidine/putrescine transport system permease protein PotC</fullName>
    </recommendedName>
</protein>
<gene>
    <name evidence="14" type="ORF">SAMN04488567_3481</name>
</gene>
<evidence type="ECO:0000256" key="1">
    <source>
        <dbReference type="ARBA" id="ARBA00004429"/>
    </source>
</evidence>
<evidence type="ECO:0000256" key="3">
    <source>
        <dbReference type="ARBA" id="ARBA00022448"/>
    </source>
</evidence>
<dbReference type="PROSITE" id="PS50928">
    <property type="entry name" value="ABC_TM1"/>
    <property type="match status" value="1"/>
</dbReference>